<reference evidence="1" key="1">
    <citation type="submission" date="2020-10" db="EMBL/GenBank/DDBJ databases">
        <authorList>
            <person name="Gilroy R."/>
        </authorList>
    </citation>
    <scope>NUCLEOTIDE SEQUENCE</scope>
    <source>
        <strain evidence="1">7463</strain>
    </source>
</reference>
<organism evidence="1 2">
    <name type="scientific">Candidatus Aphodousia faecigallinarum</name>
    <dbReference type="NCBI Taxonomy" id="2840677"/>
    <lineage>
        <taxon>Bacteria</taxon>
        <taxon>Pseudomonadati</taxon>
        <taxon>Pseudomonadota</taxon>
        <taxon>Betaproteobacteria</taxon>
        <taxon>Burkholderiales</taxon>
        <taxon>Sutterellaceae</taxon>
        <taxon>Sutterellaceae incertae sedis</taxon>
        <taxon>Candidatus Aphodousia</taxon>
    </lineage>
</organism>
<reference evidence="1" key="2">
    <citation type="journal article" date="2021" name="PeerJ">
        <title>Extensive microbial diversity within the chicken gut microbiome revealed by metagenomics and culture.</title>
        <authorList>
            <person name="Gilroy R."/>
            <person name="Ravi A."/>
            <person name="Getino M."/>
            <person name="Pursley I."/>
            <person name="Horton D.L."/>
            <person name="Alikhan N.F."/>
            <person name="Baker D."/>
            <person name="Gharbi K."/>
            <person name="Hall N."/>
            <person name="Watson M."/>
            <person name="Adriaenssens E.M."/>
            <person name="Foster-Nyarko E."/>
            <person name="Jarju S."/>
            <person name="Secka A."/>
            <person name="Antonio M."/>
            <person name="Oren A."/>
            <person name="Chaudhuri R.R."/>
            <person name="La Ragione R."/>
            <person name="Hildebrand F."/>
            <person name="Pallen M.J."/>
        </authorList>
    </citation>
    <scope>NUCLEOTIDE SEQUENCE</scope>
    <source>
        <strain evidence="1">7463</strain>
    </source>
</reference>
<protein>
    <submittedName>
        <fullName evidence="1">Uncharacterized protein</fullName>
    </submittedName>
</protein>
<dbReference type="EMBL" id="DVMY01000105">
    <property type="protein sequence ID" value="HIU37977.1"/>
    <property type="molecule type" value="Genomic_DNA"/>
</dbReference>
<proteinExistence type="predicted"/>
<dbReference type="AlphaFoldDB" id="A0A9D1LGM3"/>
<comment type="caution">
    <text evidence="1">The sequence shown here is derived from an EMBL/GenBank/DDBJ whole genome shotgun (WGS) entry which is preliminary data.</text>
</comment>
<accession>A0A9D1LGM3</accession>
<sequence>MNLTHLFRPKLQQSVLVESLIAEGRVISSDSDKLQVKCPRCNGEAEYWLPNHLVGPYGAWDCPHCHATVFSVLDEYNLHESDAVADPSFFYRRGEQESVTGLIAEELKKTSLFYRYQKTLRRIEILGGKVCDEICTSSTLERDINCLYRVFVFDARSKRYRPVDSTKIFGEKILKAYSGIYDEVISIVSQPSIRKHGNLNLNVGYDPETKLFCNFDPKNFKDLDNRTVSHDEAKNAYKFLNSLLDEIPFEREQDRLATLSALFTAVFRAFVTAAPFIFVDAKSPGSGKSTLCRALIRLNNVEIPGATSYSNDETKLHMDVFSTLRSRMNTLYLDNINVEVQATQTMCSLITEPSIVSRVVRTSNVERVSTKLFVIGNGNGGHISADMVRRTLPINLDKGLHHKFTHSSLEEVVIPRRDEIIHAVYAIYVAYCQAGSEKIKEALPSFEEWDNYCRAPLLWISGQDPVENIFEALERQKEMDPRFIIVEELYRLFGSTSFSVKLIQKRSTSLLVSQLKRLSLADQKGINSKKMGRWLIRRIGEEIGPYRISRTDKAMHASMYLIEKAGEQDVD</sequence>
<evidence type="ECO:0000313" key="2">
    <source>
        <dbReference type="Proteomes" id="UP000824083"/>
    </source>
</evidence>
<name>A0A9D1LGM3_9BURK</name>
<dbReference type="Proteomes" id="UP000824083">
    <property type="component" value="Unassembled WGS sequence"/>
</dbReference>
<evidence type="ECO:0000313" key="1">
    <source>
        <dbReference type="EMBL" id="HIU37977.1"/>
    </source>
</evidence>
<gene>
    <name evidence="1" type="ORF">IAC56_06885</name>
</gene>